<proteinExistence type="predicted"/>
<dbReference type="STRING" id="174720.A0A0N5BH41"/>
<protein>
    <submittedName>
        <fullName evidence="3">MULE domain-containing protein</fullName>
    </submittedName>
</protein>
<keyword evidence="2" id="KW-1185">Reference proteome</keyword>
<name>A0A0N5BH41_STREA</name>
<reference evidence="3" key="1">
    <citation type="submission" date="2017-02" db="UniProtKB">
        <authorList>
            <consortium name="WormBaseParasite"/>
        </authorList>
    </citation>
    <scope>IDENTIFICATION</scope>
</reference>
<dbReference type="Pfam" id="PF10551">
    <property type="entry name" value="MULE"/>
    <property type="match status" value="1"/>
</dbReference>
<evidence type="ECO:0000313" key="2">
    <source>
        <dbReference type="Proteomes" id="UP000046392"/>
    </source>
</evidence>
<accession>A0A0N5BH41</accession>
<sequence length="566" mass="66925">MPPKANQKQIDVIIEKYDENKLVTFPEIHEVLRDRFGDAALKKSKVSQVLKELKENNVNKINDKSDGKNEYSNVALTFKSKFFSNENPIIVTGLNSERSEGSVIFVKNDSSDNMLICMGKRYTRSEAKNVFYCSSCRNVGSKMKPPKTLRTAIKVIDGKIFSQNKHVDGCEDISFVKCFSLSLQISMDSSLTPTECWREYLYKITILCNNNNIKYEDFIKHNDFTDRETFINSINKKRNNCKAVSDLELTFYNNESYVFHGDGFIFCCSNFFFKMLFDKNIWCIDGTFSTSPRIYAQVLGIHVPLSVKKSVVCCYILMTNRKCCLYKRVFLYMKERLENFGEIVVKKIISDKEAPMLKAMKEIFLEPKFEYRSCSFHYKQSINRACRRLKYDHYLDTKRRMSLRTTLEKKKDINLALRLLKQLSHLKSDDIREFYIERVFPIFKKYSMNDLDFYIRTEWLYKKTGFWEFCDFSIHNERIRTSNICEIWHAAIRRSGAFRKKPRLDAFLLSVKRYDLDCFTTCIQYKDHECDSDKDFMKLFEYDDTMAGKESFLLQVEDYYKSKKKK</sequence>
<dbReference type="Proteomes" id="UP000046392">
    <property type="component" value="Unplaced"/>
</dbReference>
<evidence type="ECO:0000313" key="3">
    <source>
        <dbReference type="WBParaSite" id="SPAL_0000528600.1"/>
    </source>
</evidence>
<dbReference type="InterPro" id="IPR018289">
    <property type="entry name" value="MULE_transposase_dom"/>
</dbReference>
<organism evidence="2 3">
    <name type="scientific">Strongyloides papillosus</name>
    <name type="common">Intestinal threadworm</name>
    <dbReference type="NCBI Taxonomy" id="174720"/>
    <lineage>
        <taxon>Eukaryota</taxon>
        <taxon>Metazoa</taxon>
        <taxon>Ecdysozoa</taxon>
        <taxon>Nematoda</taxon>
        <taxon>Chromadorea</taxon>
        <taxon>Rhabditida</taxon>
        <taxon>Tylenchina</taxon>
        <taxon>Panagrolaimomorpha</taxon>
        <taxon>Strongyloidoidea</taxon>
        <taxon>Strongyloididae</taxon>
        <taxon>Strongyloides</taxon>
    </lineage>
</organism>
<dbReference type="AlphaFoldDB" id="A0A0N5BH41"/>
<evidence type="ECO:0000259" key="1">
    <source>
        <dbReference type="Pfam" id="PF10551"/>
    </source>
</evidence>
<feature type="domain" description="MULE transposase" evidence="1">
    <location>
        <begin position="281"/>
        <end position="380"/>
    </location>
</feature>
<dbReference type="WBParaSite" id="SPAL_0000528600.1">
    <property type="protein sequence ID" value="SPAL_0000528600.1"/>
    <property type="gene ID" value="SPAL_0000528600"/>
</dbReference>